<gene>
    <name evidence="2" type="ORF">H920_00998</name>
</gene>
<protein>
    <submittedName>
        <fullName evidence="2">Uncharacterized protein</fullName>
    </submittedName>
</protein>
<organism evidence="2 3">
    <name type="scientific">Fukomys damarensis</name>
    <name type="common">Damaraland mole rat</name>
    <name type="synonym">Cryptomys damarensis</name>
    <dbReference type="NCBI Taxonomy" id="885580"/>
    <lineage>
        <taxon>Eukaryota</taxon>
        <taxon>Metazoa</taxon>
        <taxon>Chordata</taxon>
        <taxon>Craniata</taxon>
        <taxon>Vertebrata</taxon>
        <taxon>Euteleostomi</taxon>
        <taxon>Mammalia</taxon>
        <taxon>Eutheria</taxon>
        <taxon>Euarchontoglires</taxon>
        <taxon>Glires</taxon>
        <taxon>Rodentia</taxon>
        <taxon>Hystricomorpha</taxon>
        <taxon>Bathyergidae</taxon>
        <taxon>Fukomys</taxon>
    </lineage>
</organism>
<reference evidence="2 3" key="1">
    <citation type="submission" date="2013-11" db="EMBL/GenBank/DDBJ databases">
        <title>The Damaraland mole rat (Fukomys damarensis) genome and evolution of African mole rats.</title>
        <authorList>
            <person name="Gladyshev V.N."/>
            <person name="Fang X."/>
        </authorList>
    </citation>
    <scope>NUCLEOTIDE SEQUENCE [LARGE SCALE GENOMIC DNA]</scope>
    <source>
        <tissue evidence="2">Liver</tissue>
    </source>
</reference>
<feature type="compositionally biased region" description="Acidic residues" evidence="1">
    <location>
        <begin position="90"/>
        <end position="102"/>
    </location>
</feature>
<dbReference type="SUPFAM" id="SSF46689">
    <property type="entry name" value="Homeodomain-like"/>
    <property type="match status" value="1"/>
</dbReference>
<feature type="compositionally biased region" description="Basic and acidic residues" evidence="1">
    <location>
        <begin position="16"/>
        <end position="42"/>
    </location>
</feature>
<keyword evidence="3" id="KW-1185">Reference proteome</keyword>
<proteinExistence type="predicted"/>
<evidence type="ECO:0000256" key="1">
    <source>
        <dbReference type="SAM" id="MobiDB-lite"/>
    </source>
</evidence>
<dbReference type="eggNOG" id="KOG0490">
    <property type="taxonomic scope" value="Eukaryota"/>
</dbReference>
<evidence type="ECO:0000313" key="2">
    <source>
        <dbReference type="EMBL" id="KFO37598.1"/>
    </source>
</evidence>
<dbReference type="InterPro" id="IPR009057">
    <property type="entry name" value="Homeodomain-like_sf"/>
</dbReference>
<evidence type="ECO:0000313" key="3">
    <source>
        <dbReference type="Proteomes" id="UP000028990"/>
    </source>
</evidence>
<feature type="region of interest" description="Disordered" evidence="1">
    <location>
        <begin position="1"/>
        <end position="107"/>
    </location>
</feature>
<dbReference type="AlphaFoldDB" id="A0A091E4E9"/>
<dbReference type="CDD" id="cd00086">
    <property type="entry name" value="homeodomain"/>
    <property type="match status" value="1"/>
</dbReference>
<name>A0A091E4E9_FUKDA</name>
<dbReference type="EMBL" id="KN120781">
    <property type="protein sequence ID" value="KFO37598.1"/>
    <property type="molecule type" value="Genomic_DNA"/>
</dbReference>
<dbReference type="Gene3D" id="1.10.10.60">
    <property type="entry name" value="Homeodomain-like"/>
    <property type="match status" value="1"/>
</dbReference>
<accession>A0A091E4E9</accession>
<dbReference type="Proteomes" id="UP000028990">
    <property type="component" value="Unassembled WGS sequence"/>
</dbReference>
<dbReference type="InterPro" id="IPR001356">
    <property type="entry name" value="HD"/>
</dbReference>
<sequence length="209" mass="23694">MEPLEGYDHNFLSLGVEKDQEEQHDMKPTAEEKKDGEVDVQREATQGEAAEERGENGEEGGGGDQVGASTLDPIDHRYEESSGSSSSGDQEQEELNPEEDETGRDQQRLLQHTSHPSFTQLQLRELENYFQYNRSPSRPERVHLVPVVPIQPRAPVAPMPPMPHVLFFPHVLVPSPLIFLPAPPYGLTMFNLVWFPPANIPFVVYTYWY</sequence>
<dbReference type="GO" id="GO:0003677">
    <property type="term" value="F:DNA binding"/>
    <property type="evidence" value="ECO:0007669"/>
    <property type="project" value="InterPro"/>
</dbReference>